<sequence length="525" mass="58979">MSNEEPIDLIFQVENLPKDAFNGTRIVVLGSSSSETFYHTSDVEIGRTEKRYELDQVVFNEKIRVMFKFDAPQIIKVHMCVYEPDSDEVSWTTGEATISVFHIFRQNGTFKTILTFPGYSLNTAPILTVQAQVSEPLKPCTFFQFVGHSLLSRNSYPIRPYYSLWLVPKTGGLPILLYRSEVLDTKSPKWKGFTLPNKLFGTSSDGILKVTCHNMNSNHADTDIGSFSTTFYQLLKGSGPMNKYILHYNSYEKKKEEMSMELVAIRRAESAISIPSIIASGVQLHMTIAIDFTTHNGSPSDASSLHATHPMSQSIYGKRLSKIAHDLKNLGLKASILGFGAKIPNPYSKNLELSQCFALNDNILNPFCESIEEIDALYKRRVINSLFYAPTNFASIIANVRKQAIAAERANKPIYFVLMIMTRGHVSDANSFKDSLEELTKCSKYPISIVFVGVGNESHPIKIDPDTMFVKFLEQKGKTSDNVVQDREVASFIDTTSDSVIPTLTTQIFSNVARQMILYNFKNLH</sequence>
<evidence type="ECO:0000313" key="1">
    <source>
        <dbReference type="Proteomes" id="UP000887576"/>
    </source>
</evidence>
<evidence type="ECO:0000313" key="2">
    <source>
        <dbReference type="WBParaSite" id="JU765_v2.g8435.t1"/>
    </source>
</evidence>
<reference evidence="2" key="1">
    <citation type="submission" date="2022-11" db="UniProtKB">
        <authorList>
            <consortium name="WormBaseParasite"/>
        </authorList>
    </citation>
    <scope>IDENTIFICATION</scope>
</reference>
<dbReference type="WBParaSite" id="JU765_v2.g8435.t1">
    <property type="protein sequence ID" value="JU765_v2.g8435.t1"/>
    <property type="gene ID" value="JU765_v2.g8435"/>
</dbReference>
<organism evidence="1 2">
    <name type="scientific">Panagrolaimus sp. JU765</name>
    <dbReference type="NCBI Taxonomy" id="591449"/>
    <lineage>
        <taxon>Eukaryota</taxon>
        <taxon>Metazoa</taxon>
        <taxon>Ecdysozoa</taxon>
        <taxon>Nematoda</taxon>
        <taxon>Chromadorea</taxon>
        <taxon>Rhabditida</taxon>
        <taxon>Tylenchina</taxon>
        <taxon>Panagrolaimomorpha</taxon>
        <taxon>Panagrolaimoidea</taxon>
        <taxon>Panagrolaimidae</taxon>
        <taxon>Panagrolaimus</taxon>
    </lineage>
</organism>
<proteinExistence type="predicted"/>
<dbReference type="Proteomes" id="UP000887576">
    <property type="component" value="Unplaced"/>
</dbReference>
<accession>A0AC34RNI2</accession>
<name>A0AC34RNI2_9BILA</name>
<protein>
    <submittedName>
        <fullName evidence="2">Copine C-terminal domain-containing protein</fullName>
    </submittedName>
</protein>